<dbReference type="InterPro" id="IPR000866">
    <property type="entry name" value="AhpC/TSA"/>
</dbReference>
<evidence type="ECO:0000313" key="2">
    <source>
        <dbReference type="EMBL" id="MFD2517901.1"/>
    </source>
</evidence>
<dbReference type="InterPro" id="IPR013766">
    <property type="entry name" value="Thioredoxin_domain"/>
</dbReference>
<dbReference type="EMBL" id="JBHULT010000008">
    <property type="protein sequence ID" value="MFD2517901.1"/>
    <property type="molecule type" value="Genomic_DNA"/>
</dbReference>
<evidence type="ECO:0000259" key="1">
    <source>
        <dbReference type="PROSITE" id="PS51352"/>
    </source>
</evidence>
<evidence type="ECO:0000313" key="3">
    <source>
        <dbReference type="Proteomes" id="UP001597468"/>
    </source>
</evidence>
<sequence length="187" mass="21280">MAETASNMIPLGTQAPEFELPDSVTANLYSLTDLQGEKGTVVMFLCNHCPFVKHIADEIVRVANDYRVLGFGFLAISSNDVEQYPEDHPDLMWKFARKHNFTFPYLYDRTQEVAWNYKAACTPDFYLFDEDLKLVYHGQLDNSRPGNGIPVNGRDLREALDALMNSRKVPGPQKPSVGCSIKWKYRP</sequence>
<dbReference type="PROSITE" id="PS51352">
    <property type="entry name" value="THIOREDOXIN_2"/>
    <property type="match status" value="1"/>
</dbReference>
<organism evidence="2 3">
    <name type="scientific">Salinimicrobium flavum</name>
    <dbReference type="NCBI Taxonomy" id="1737065"/>
    <lineage>
        <taxon>Bacteria</taxon>
        <taxon>Pseudomonadati</taxon>
        <taxon>Bacteroidota</taxon>
        <taxon>Flavobacteriia</taxon>
        <taxon>Flavobacteriales</taxon>
        <taxon>Flavobacteriaceae</taxon>
        <taxon>Salinimicrobium</taxon>
    </lineage>
</organism>
<reference evidence="3" key="1">
    <citation type="journal article" date="2019" name="Int. J. Syst. Evol. Microbiol.">
        <title>The Global Catalogue of Microorganisms (GCM) 10K type strain sequencing project: providing services to taxonomists for standard genome sequencing and annotation.</title>
        <authorList>
            <consortium name="The Broad Institute Genomics Platform"/>
            <consortium name="The Broad Institute Genome Sequencing Center for Infectious Disease"/>
            <person name="Wu L."/>
            <person name="Ma J."/>
        </authorList>
    </citation>
    <scope>NUCLEOTIDE SEQUENCE [LARGE SCALE GENOMIC DNA]</scope>
    <source>
        <strain evidence="3">KCTC 42585</strain>
    </source>
</reference>
<dbReference type="Gene3D" id="3.40.30.10">
    <property type="entry name" value="Glutaredoxin"/>
    <property type="match status" value="1"/>
</dbReference>
<keyword evidence="3" id="KW-1185">Reference proteome</keyword>
<dbReference type="Pfam" id="PF00578">
    <property type="entry name" value="AhpC-TSA"/>
    <property type="match status" value="1"/>
</dbReference>
<comment type="caution">
    <text evidence="2">The sequence shown here is derived from an EMBL/GenBank/DDBJ whole genome shotgun (WGS) entry which is preliminary data.</text>
</comment>
<dbReference type="PANTHER" id="PTHR43640">
    <property type="entry name" value="OS07G0260300 PROTEIN"/>
    <property type="match status" value="1"/>
</dbReference>
<feature type="domain" description="Thioredoxin" evidence="1">
    <location>
        <begin position="9"/>
        <end position="165"/>
    </location>
</feature>
<gene>
    <name evidence="2" type="ORF">ACFSTG_08360</name>
</gene>
<name>A0ABW5IW54_9FLAO</name>
<dbReference type="PANTHER" id="PTHR43640:SF1">
    <property type="entry name" value="THIOREDOXIN-DEPENDENT PEROXIREDOXIN"/>
    <property type="match status" value="1"/>
</dbReference>
<protein>
    <submittedName>
        <fullName evidence="2">Thioredoxin family protein</fullName>
    </submittedName>
</protein>
<dbReference type="Proteomes" id="UP001597468">
    <property type="component" value="Unassembled WGS sequence"/>
</dbReference>
<dbReference type="InterPro" id="IPR047262">
    <property type="entry name" value="PRX-like1"/>
</dbReference>
<dbReference type="CDD" id="cd02969">
    <property type="entry name" value="PRX_like1"/>
    <property type="match status" value="1"/>
</dbReference>
<dbReference type="RefSeq" id="WP_380750994.1">
    <property type="nucleotide sequence ID" value="NZ_JBHULT010000008.1"/>
</dbReference>
<proteinExistence type="predicted"/>
<dbReference type="SUPFAM" id="SSF52833">
    <property type="entry name" value="Thioredoxin-like"/>
    <property type="match status" value="1"/>
</dbReference>
<accession>A0ABW5IW54</accession>
<dbReference type="InterPro" id="IPR036249">
    <property type="entry name" value="Thioredoxin-like_sf"/>
</dbReference>